<dbReference type="EMBL" id="JAGTJQ010000013">
    <property type="protein sequence ID" value="KAH7014210.1"/>
    <property type="molecule type" value="Genomic_DNA"/>
</dbReference>
<feature type="compositionally biased region" description="Polar residues" evidence="1">
    <location>
        <begin position="1131"/>
        <end position="1142"/>
    </location>
</feature>
<feature type="region of interest" description="Disordered" evidence="1">
    <location>
        <begin position="1008"/>
        <end position="1248"/>
    </location>
</feature>
<feature type="signal peptide" evidence="3">
    <location>
        <begin position="1"/>
        <end position="35"/>
    </location>
</feature>
<keyword evidence="3" id="KW-0732">Signal</keyword>
<proteinExistence type="predicted"/>
<organism evidence="5 6">
    <name type="scientific">Microdochium trichocladiopsis</name>
    <dbReference type="NCBI Taxonomy" id="1682393"/>
    <lineage>
        <taxon>Eukaryota</taxon>
        <taxon>Fungi</taxon>
        <taxon>Dikarya</taxon>
        <taxon>Ascomycota</taxon>
        <taxon>Pezizomycotina</taxon>
        <taxon>Sordariomycetes</taxon>
        <taxon>Xylariomycetidae</taxon>
        <taxon>Xylariales</taxon>
        <taxon>Microdochiaceae</taxon>
        <taxon>Microdochium</taxon>
    </lineage>
</organism>
<feature type="region of interest" description="Disordered" evidence="1">
    <location>
        <begin position="877"/>
        <end position="896"/>
    </location>
</feature>
<feature type="transmembrane region" description="Helical" evidence="2">
    <location>
        <begin position="221"/>
        <end position="243"/>
    </location>
</feature>
<keyword evidence="6" id="KW-1185">Reference proteome</keyword>
<accession>A0A9P8XRL7</accession>
<reference evidence="5" key="1">
    <citation type="journal article" date="2021" name="Nat. Commun.">
        <title>Genetic determinants of endophytism in the Arabidopsis root mycobiome.</title>
        <authorList>
            <person name="Mesny F."/>
            <person name="Miyauchi S."/>
            <person name="Thiergart T."/>
            <person name="Pickel B."/>
            <person name="Atanasova L."/>
            <person name="Karlsson M."/>
            <person name="Huettel B."/>
            <person name="Barry K.W."/>
            <person name="Haridas S."/>
            <person name="Chen C."/>
            <person name="Bauer D."/>
            <person name="Andreopoulos W."/>
            <person name="Pangilinan J."/>
            <person name="LaButti K."/>
            <person name="Riley R."/>
            <person name="Lipzen A."/>
            <person name="Clum A."/>
            <person name="Drula E."/>
            <person name="Henrissat B."/>
            <person name="Kohler A."/>
            <person name="Grigoriev I.V."/>
            <person name="Martin F.M."/>
            <person name="Hacquard S."/>
        </authorList>
    </citation>
    <scope>NUCLEOTIDE SEQUENCE</scope>
    <source>
        <strain evidence="5">MPI-CAGE-CH-0230</strain>
    </source>
</reference>
<dbReference type="GeneID" id="70192489"/>
<feature type="transmembrane region" description="Helical" evidence="2">
    <location>
        <begin position="439"/>
        <end position="459"/>
    </location>
</feature>
<feature type="transmembrane region" description="Helical" evidence="2">
    <location>
        <begin position="374"/>
        <end position="398"/>
    </location>
</feature>
<feature type="compositionally biased region" description="Low complexity" evidence="1">
    <location>
        <begin position="1186"/>
        <end position="1202"/>
    </location>
</feature>
<dbReference type="Proteomes" id="UP000756346">
    <property type="component" value="Unassembled WGS sequence"/>
</dbReference>
<feature type="compositionally biased region" description="Low complexity" evidence="1">
    <location>
        <begin position="1024"/>
        <end position="1055"/>
    </location>
</feature>
<gene>
    <name evidence="5" type="ORF">B0I36DRAFT_48673</name>
</gene>
<feature type="compositionally biased region" description="Polar residues" evidence="1">
    <location>
        <begin position="929"/>
        <end position="940"/>
    </location>
</feature>
<dbReference type="PANTHER" id="PTHR31145">
    <property type="entry name" value="INTEGRAL MEMBRANE PROTEIN (AFU_ORTHOLOGUE AFUA_7G01610)"/>
    <property type="match status" value="1"/>
</dbReference>
<feature type="compositionally biased region" description="Low complexity" evidence="1">
    <location>
        <begin position="1147"/>
        <end position="1168"/>
    </location>
</feature>
<dbReference type="RefSeq" id="XP_046005177.1">
    <property type="nucleotide sequence ID" value="XM_046162943.1"/>
</dbReference>
<feature type="compositionally biased region" description="Low complexity" evidence="1">
    <location>
        <begin position="965"/>
        <end position="980"/>
    </location>
</feature>
<feature type="region of interest" description="Disordered" evidence="1">
    <location>
        <begin position="777"/>
        <end position="848"/>
    </location>
</feature>
<feature type="transmembrane region" description="Helical" evidence="2">
    <location>
        <begin position="640"/>
        <end position="664"/>
    </location>
</feature>
<dbReference type="Pfam" id="PF06011">
    <property type="entry name" value="TRP"/>
    <property type="match status" value="1"/>
</dbReference>
<evidence type="ECO:0000256" key="3">
    <source>
        <dbReference type="SAM" id="SignalP"/>
    </source>
</evidence>
<comment type="caution">
    <text evidence="5">The sequence shown here is derived from an EMBL/GenBank/DDBJ whole genome shotgun (WGS) entry which is preliminary data.</text>
</comment>
<dbReference type="InterPro" id="IPR010308">
    <property type="entry name" value="TRP_C"/>
</dbReference>
<feature type="compositionally biased region" description="Low complexity" evidence="1">
    <location>
        <begin position="822"/>
        <end position="842"/>
    </location>
</feature>
<evidence type="ECO:0000256" key="1">
    <source>
        <dbReference type="SAM" id="MobiDB-lite"/>
    </source>
</evidence>
<evidence type="ECO:0000313" key="6">
    <source>
        <dbReference type="Proteomes" id="UP000756346"/>
    </source>
</evidence>
<feature type="transmembrane region" description="Helical" evidence="2">
    <location>
        <begin position="471"/>
        <end position="489"/>
    </location>
</feature>
<evidence type="ECO:0000256" key="2">
    <source>
        <dbReference type="SAM" id="Phobius"/>
    </source>
</evidence>
<dbReference type="AlphaFoldDB" id="A0A9P8XRL7"/>
<evidence type="ECO:0000313" key="5">
    <source>
        <dbReference type="EMBL" id="KAH7014210.1"/>
    </source>
</evidence>
<feature type="compositionally biased region" description="Basic and acidic residues" evidence="1">
    <location>
        <begin position="952"/>
        <end position="963"/>
    </location>
</feature>
<dbReference type="GO" id="GO:0055085">
    <property type="term" value="P:transmembrane transport"/>
    <property type="evidence" value="ECO:0007669"/>
    <property type="project" value="TreeGrafter"/>
</dbReference>
<keyword evidence="2" id="KW-1133">Transmembrane helix</keyword>
<feature type="chain" id="PRO_5040244964" description="TRP C-terminal domain-containing protein" evidence="3">
    <location>
        <begin position="36"/>
        <end position="1248"/>
    </location>
</feature>
<sequence>MTAARNWLSKATTSTTTTALAVALLATTIPTPAQGAYIQTVPCLGLASTTSSTSQQQQQQIQQQLADPVGLRIRLEHLNATHDRLLLSDSTRYTRDGCDHWAANYGVGSVALELSTLGRDDSVAYFALAESCSSAPKQTTPAFPGDEPVAKLSLQADYPRFGELSTFQLALYFLLGNESAGDDGAGGGGGGDGLVDDLHGPDDARIVACLRSAATPQPSTWLLAVLRYVPMSILALVLVAAVIRSLPSTAATTAAAAASTAAANDTNNSINMADQGAPGTRRRGPILPGVGDCLQYLQFVFLTACLSLRYPGFYQPAVSELRWYSLFGTTLWVDRFAYDGYVDGVYELNGTFGGTYGAELMTQVVGAPLTTGTWVNMVICVGIAAGVVGVLLWALWVLEARKAVRLGLPPALGHRGGSGGGAGGGSLLVPRLVPLASNVAKVILSYFMLPVVALTVYQLDYANSLPVTHSTFAVVLLVGLVGVFGWLVWRIPTRSLGVLLFDSSNRYRRLDGNHNNSDYDDYDDDDDNDNDANNGGDVTTSAAARTAAAGRTRADQIFVYALFLTTFIRAALIGGVQISGLTQVVALFCTEFLFAAYIVAMQAYPLLSIGSFSAGVRVLSIAAMIAFVPDMVSESPREVIGYAVLGMHAVFLVCGFGGMGVWHLGSAVVGKAKRGKEGEIYGLRDLQRRPNARNALALRSDLSLSPAPPPPPHDQRQRRALGGANLGGGRYSPPHPGTRLNLPSLYGDSTASLSSFSSLPYYSPVSPIRVKGGASHIPSLTTAARSDSPSDSRRLDSMSRSSEPRSSSSGSVTGTGTGTGSRSGNRLSGVISSGSSSGGTDSHYFRPPRASTYATSLAGSADGRGSRNSLVVARNSGLIPASPLSPGGGGGGGRVRLSIRVVSPTHDDDNDNFQGQNRHRHRQSGGAHTPTNRRSFTKSPISAADDVDTGEPDGHSKHDDKELITPSSPSASATTTATSPLGPRWNDYSFREADLIYGGPEEGEFEAARAHYGLPRAAEDEVAGRSSTTTMGTTSTSSSSGGSKPSSRTAAAAGGSKHDDADDDDRDEAGRGSGRVSRSSLGVTSEMFGAEEEEEGGDSPPRPPAGRSKKNKKAAAAKEAAKNMARARISQLRQFSSSSKLSVTGKDSATAGASSAGDPTAAAASAAPEQGFSVRRPPRPPEHVLRQMAAAARAQQHAQMQQGDQEAVGQQSPGGQRAAGEKDVDGDNGGGATAAASGSGQDWNDPQR</sequence>
<evidence type="ECO:0000259" key="4">
    <source>
        <dbReference type="Pfam" id="PF06011"/>
    </source>
</evidence>
<dbReference type="PANTHER" id="PTHR31145:SF8">
    <property type="entry name" value="INTEGRAL MEMBRANE PROTEIN (AFU_ORTHOLOGUE AFUA_2G17475)"/>
    <property type="match status" value="1"/>
</dbReference>
<feature type="region of interest" description="Disordered" evidence="1">
    <location>
        <begin position="700"/>
        <end position="743"/>
    </location>
</feature>
<feature type="region of interest" description="Disordered" evidence="1">
    <location>
        <begin position="515"/>
        <end position="538"/>
    </location>
</feature>
<keyword evidence="2" id="KW-0472">Membrane</keyword>
<feature type="compositionally biased region" description="Basic and acidic residues" evidence="1">
    <location>
        <begin position="788"/>
        <end position="797"/>
    </location>
</feature>
<keyword evidence="2" id="KW-0812">Transmembrane</keyword>
<dbReference type="OrthoDB" id="269822at2759"/>
<dbReference type="InterPro" id="IPR040241">
    <property type="entry name" value="TRP_Flc/Pkd2-like"/>
</dbReference>
<name>A0A9P8XRL7_9PEZI</name>
<feature type="transmembrane region" description="Helical" evidence="2">
    <location>
        <begin position="557"/>
        <end position="575"/>
    </location>
</feature>
<protein>
    <recommendedName>
        <fullName evidence="4">TRP C-terminal domain-containing protein</fullName>
    </recommendedName>
</protein>
<feature type="compositionally biased region" description="Acidic residues" evidence="1">
    <location>
        <begin position="518"/>
        <end position="530"/>
    </location>
</feature>
<dbReference type="GO" id="GO:0016020">
    <property type="term" value="C:membrane"/>
    <property type="evidence" value="ECO:0007669"/>
    <property type="project" value="TreeGrafter"/>
</dbReference>
<feature type="region of interest" description="Disordered" evidence="1">
    <location>
        <begin position="904"/>
        <end position="987"/>
    </location>
</feature>
<feature type="compositionally biased region" description="Low complexity" evidence="1">
    <location>
        <begin position="1074"/>
        <end position="1083"/>
    </location>
</feature>
<feature type="compositionally biased region" description="Low complexity" evidence="1">
    <location>
        <begin position="798"/>
        <end position="812"/>
    </location>
</feature>
<feature type="domain" description="TRP C-terminal" evidence="4">
    <location>
        <begin position="558"/>
        <end position="653"/>
    </location>
</feature>